<keyword evidence="3 6" id="KW-0812">Transmembrane</keyword>
<proteinExistence type="predicted"/>
<dbReference type="Proteomes" id="UP000251088">
    <property type="component" value="Unassembled WGS sequence"/>
</dbReference>
<reference evidence="8 9" key="1">
    <citation type="submission" date="2018-06" db="EMBL/GenBank/DDBJ databases">
        <authorList>
            <consortium name="Pathogen Informatics"/>
            <person name="Doyle S."/>
        </authorList>
    </citation>
    <scope>NUCLEOTIDE SEQUENCE [LARGE SCALE GENOMIC DNA]</scope>
    <source>
        <strain evidence="8 9">NCTC9128</strain>
    </source>
</reference>
<feature type="transmembrane region" description="Helical" evidence="6">
    <location>
        <begin position="86"/>
        <end position="106"/>
    </location>
</feature>
<name>A0A2X3EA21_KLEPN</name>
<gene>
    <name evidence="8" type="primary">yfgF_6</name>
    <name evidence="8" type="ORF">NCTC9128_06624</name>
</gene>
<dbReference type="GO" id="GO:0005886">
    <property type="term" value="C:plasma membrane"/>
    <property type="evidence" value="ECO:0007669"/>
    <property type="project" value="UniProtKB-SubCell"/>
</dbReference>
<dbReference type="EMBL" id="UAWN01000015">
    <property type="protein sequence ID" value="SQC40622.1"/>
    <property type="molecule type" value="Genomic_DNA"/>
</dbReference>
<dbReference type="EC" id="3.1.4.52" evidence="8"/>
<evidence type="ECO:0000256" key="1">
    <source>
        <dbReference type="ARBA" id="ARBA00004651"/>
    </source>
</evidence>
<evidence type="ECO:0000259" key="7">
    <source>
        <dbReference type="Pfam" id="PF05231"/>
    </source>
</evidence>
<dbReference type="InterPro" id="IPR007895">
    <property type="entry name" value="MASE1"/>
</dbReference>
<organism evidence="8 9">
    <name type="scientific">Klebsiella pneumoniae</name>
    <dbReference type="NCBI Taxonomy" id="573"/>
    <lineage>
        <taxon>Bacteria</taxon>
        <taxon>Pseudomonadati</taxon>
        <taxon>Pseudomonadota</taxon>
        <taxon>Gammaproteobacteria</taxon>
        <taxon>Enterobacterales</taxon>
        <taxon>Enterobacteriaceae</taxon>
        <taxon>Klebsiella/Raoultella group</taxon>
        <taxon>Klebsiella</taxon>
        <taxon>Klebsiella pneumoniae complex</taxon>
    </lineage>
</organism>
<keyword evidence="4 6" id="KW-1133">Transmembrane helix</keyword>
<evidence type="ECO:0000256" key="3">
    <source>
        <dbReference type="ARBA" id="ARBA00022692"/>
    </source>
</evidence>
<keyword evidence="2" id="KW-1003">Cell membrane</keyword>
<dbReference type="AlphaFoldDB" id="A0A2X3EA21"/>
<evidence type="ECO:0000256" key="6">
    <source>
        <dbReference type="SAM" id="Phobius"/>
    </source>
</evidence>
<dbReference type="GO" id="GO:0071111">
    <property type="term" value="F:cyclic-guanylate-specific phosphodiesterase activity"/>
    <property type="evidence" value="ECO:0007669"/>
    <property type="project" value="UniProtKB-EC"/>
</dbReference>
<evidence type="ECO:0000256" key="4">
    <source>
        <dbReference type="ARBA" id="ARBA00022989"/>
    </source>
</evidence>
<evidence type="ECO:0000313" key="8">
    <source>
        <dbReference type="EMBL" id="SQC40622.1"/>
    </source>
</evidence>
<feature type="domain" description="MASE1" evidence="7">
    <location>
        <begin position="15"/>
        <end position="108"/>
    </location>
</feature>
<feature type="transmembrane region" description="Helical" evidence="6">
    <location>
        <begin position="14"/>
        <end position="32"/>
    </location>
</feature>
<sequence>MNLLKYYQQYRDKWWALPLVLPALLLPVARWANTYTMLNGHMVFLYYLPLALVLSLMMFFGWAAIPGIIIGLLLTLAHGMMFEQSIGVLFHFLIPCVLCWGGYRIFVPPASAGLTRQRPTDAASSVLANAAPLGHFSDFVTDCRISWTPSAHNGNDRRYAI</sequence>
<evidence type="ECO:0000256" key="2">
    <source>
        <dbReference type="ARBA" id="ARBA00022475"/>
    </source>
</evidence>
<accession>A0A2X3EA21</accession>
<dbReference type="Pfam" id="PF05231">
    <property type="entry name" value="MASE1"/>
    <property type="match status" value="1"/>
</dbReference>
<keyword evidence="8" id="KW-0378">Hydrolase</keyword>
<evidence type="ECO:0000313" key="9">
    <source>
        <dbReference type="Proteomes" id="UP000251088"/>
    </source>
</evidence>
<comment type="subcellular location">
    <subcellularLocation>
        <location evidence="1">Cell membrane</location>
        <topology evidence="1">Multi-pass membrane protein</topology>
    </subcellularLocation>
</comment>
<feature type="transmembrane region" description="Helical" evidence="6">
    <location>
        <begin position="44"/>
        <end position="74"/>
    </location>
</feature>
<protein>
    <submittedName>
        <fullName evidence="8">Cytochrome C-type biogenesis protein</fullName>
        <ecNumber evidence="8">3.1.4.52</ecNumber>
    </submittedName>
</protein>
<evidence type="ECO:0000256" key="5">
    <source>
        <dbReference type="ARBA" id="ARBA00023136"/>
    </source>
</evidence>
<keyword evidence="5 6" id="KW-0472">Membrane</keyword>